<dbReference type="Gene3D" id="1.10.60.40">
    <property type="match status" value="1"/>
</dbReference>
<dbReference type="Pfam" id="PF00245">
    <property type="entry name" value="Alk_phosphatase"/>
    <property type="match status" value="1"/>
</dbReference>
<keyword evidence="6 8" id="KW-0460">Magnesium</keyword>
<protein>
    <submittedName>
        <fullName evidence="11">Alkaline phosphatase</fullName>
    </submittedName>
</protein>
<gene>
    <name evidence="11" type="ORF">SAMN05421790_104209</name>
</gene>
<dbReference type="PRINTS" id="PR00113">
    <property type="entry name" value="ALKPHPHTASE"/>
</dbReference>
<accession>A0A1N7LJE1</accession>
<comment type="similarity">
    <text evidence="1 9">Belongs to the alkaline phosphatase family.</text>
</comment>
<proteinExistence type="inferred from homology"/>
<dbReference type="EMBL" id="FTOD01000004">
    <property type="protein sequence ID" value="SIS73968.1"/>
    <property type="molecule type" value="Genomic_DNA"/>
</dbReference>
<dbReference type="GO" id="GO:0046872">
    <property type="term" value="F:metal ion binding"/>
    <property type="evidence" value="ECO:0007669"/>
    <property type="project" value="UniProtKB-KW"/>
</dbReference>
<dbReference type="PANTHER" id="PTHR11596">
    <property type="entry name" value="ALKALINE PHOSPHATASE"/>
    <property type="match status" value="1"/>
</dbReference>
<feature type="binding site" evidence="8">
    <location>
        <position position="47"/>
    </location>
    <ligand>
        <name>Mg(2+)</name>
        <dbReference type="ChEBI" id="CHEBI:18420"/>
    </ligand>
</feature>
<dbReference type="RefSeq" id="WP_076524510.1">
    <property type="nucleotide sequence ID" value="NZ_CP048103.1"/>
</dbReference>
<feature type="signal peptide" evidence="10">
    <location>
        <begin position="1"/>
        <end position="27"/>
    </location>
</feature>
<evidence type="ECO:0000256" key="9">
    <source>
        <dbReference type="RuleBase" id="RU003946"/>
    </source>
</evidence>
<feature type="binding site" evidence="8">
    <location>
        <position position="144"/>
    </location>
    <ligand>
        <name>Mg(2+)</name>
        <dbReference type="ChEBI" id="CHEBI:18420"/>
    </ligand>
</feature>
<evidence type="ECO:0000313" key="12">
    <source>
        <dbReference type="Proteomes" id="UP000186795"/>
    </source>
</evidence>
<evidence type="ECO:0000256" key="3">
    <source>
        <dbReference type="ARBA" id="ARBA00022723"/>
    </source>
</evidence>
<evidence type="ECO:0000256" key="1">
    <source>
        <dbReference type="ARBA" id="ARBA00005984"/>
    </source>
</evidence>
<feature type="binding site" evidence="8">
    <location>
        <position position="318"/>
    </location>
    <ligand>
        <name>Zn(2+)</name>
        <dbReference type="ChEBI" id="CHEBI:29105"/>
        <label>2</label>
    </ligand>
</feature>
<feature type="binding site" evidence="8">
    <location>
        <position position="279"/>
    </location>
    <ligand>
        <name>Zn(2+)</name>
        <dbReference type="ChEBI" id="CHEBI:29105"/>
        <label>2</label>
    </ligand>
</feature>
<feature type="binding site" evidence="8">
    <location>
        <position position="275"/>
    </location>
    <ligand>
        <name>Zn(2+)</name>
        <dbReference type="ChEBI" id="CHEBI:29105"/>
        <label>2</label>
    </ligand>
</feature>
<feature type="binding site" evidence="8">
    <location>
        <position position="47"/>
    </location>
    <ligand>
        <name>Zn(2+)</name>
        <dbReference type="ChEBI" id="CHEBI:29105"/>
        <label>2</label>
    </ligand>
</feature>
<feature type="chain" id="PRO_5039068258" evidence="10">
    <location>
        <begin position="28"/>
        <end position="445"/>
    </location>
</feature>
<evidence type="ECO:0000256" key="2">
    <source>
        <dbReference type="ARBA" id="ARBA00022553"/>
    </source>
</evidence>
<dbReference type="Gene3D" id="3.40.720.10">
    <property type="entry name" value="Alkaline Phosphatase, subunit A"/>
    <property type="match status" value="1"/>
</dbReference>
<evidence type="ECO:0000256" key="5">
    <source>
        <dbReference type="ARBA" id="ARBA00022833"/>
    </source>
</evidence>
<evidence type="ECO:0000256" key="4">
    <source>
        <dbReference type="ARBA" id="ARBA00022801"/>
    </source>
</evidence>
<keyword evidence="2" id="KW-0597">Phosphoprotein</keyword>
<evidence type="ECO:0000256" key="7">
    <source>
        <dbReference type="PIRSR" id="PIRSR601952-1"/>
    </source>
</evidence>
<comment type="cofactor">
    <cofactor evidence="8">
        <name>Mg(2+)</name>
        <dbReference type="ChEBI" id="CHEBI:18420"/>
    </cofactor>
    <text evidence="8">Binds 1 Mg(2+) ion.</text>
</comment>
<feature type="binding site" evidence="8">
    <location>
        <position position="407"/>
    </location>
    <ligand>
        <name>Zn(2+)</name>
        <dbReference type="ChEBI" id="CHEBI:29105"/>
        <label>2</label>
    </ligand>
</feature>
<sequence>MIRKKLFLGMMVWIVTLTCGVAQGAGAQVEDKPSRNHPTNVILMVGDGMGFSQVTAAAYVKGEGVTPGSLHMLNLNPYGNVTTHSHNSVVKDSAAAATALASGQKTDNGHLGEGPDFRRVRTVLEVAEQKGMKTGLVTTARLTHATPGAFVAHVRDRHEENQVADQLLQRRVDVMMGGGLRHFLPADQGGQRQDGKNLLDEARNRGYTVVKNDHQLQQAGDGKLLGLFNLSHMTYDLDRELTDEPSLAEMTQQAIRRLQRGGKGFFLMVEGGRIDHAGHANDPAANIRETLAFDQAVREAARFAGKDGNTLLMVTADHETGGMSVGANGEKAFHKEVIRKVKRSAHFIAGKLKPDGSNLEEMLGRYAGIRDLKREEKQKILSAGEKEEGIARVISDRALIGWTTHTHTAMNVPLFCGGLCSERPQGTIDNTDIARIIFDAIGKKR</sequence>
<dbReference type="OrthoDB" id="9794455at2"/>
<dbReference type="CDD" id="cd16012">
    <property type="entry name" value="ALP"/>
    <property type="match status" value="1"/>
</dbReference>
<name>A0A1N7LJE1_9BACL</name>
<evidence type="ECO:0000256" key="8">
    <source>
        <dbReference type="PIRSR" id="PIRSR601952-2"/>
    </source>
</evidence>
<keyword evidence="3 8" id="KW-0479">Metal-binding</keyword>
<dbReference type="SMART" id="SM00098">
    <property type="entry name" value="alkPPc"/>
    <property type="match status" value="1"/>
</dbReference>
<organism evidence="11 12">
    <name type="scientific">Kroppenstedtia eburnea</name>
    <dbReference type="NCBI Taxonomy" id="714067"/>
    <lineage>
        <taxon>Bacteria</taxon>
        <taxon>Bacillati</taxon>
        <taxon>Bacillota</taxon>
        <taxon>Bacilli</taxon>
        <taxon>Bacillales</taxon>
        <taxon>Thermoactinomycetaceae</taxon>
        <taxon>Kroppenstedtia</taxon>
    </lineage>
</organism>
<keyword evidence="10" id="KW-0732">Signal</keyword>
<feature type="binding site" evidence="8">
    <location>
        <position position="146"/>
    </location>
    <ligand>
        <name>Mg(2+)</name>
        <dbReference type="ChEBI" id="CHEBI:18420"/>
    </ligand>
</feature>
<dbReference type="SUPFAM" id="SSF53649">
    <property type="entry name" value="Alkaline phosphatase-like"/>
    <property type="match status" value="1"/>
</dbReference>
<keyword evidence="5 8" id="KW-0862">Zinc</keyword>
<feature type="active site" description="Phosphoserine intermediate" evidence="7">
    <location>
        <position position="93"/>
    </location>
</feature>
<dbReference type="InterPro" id="IPR001952">
    <property type="entry name" value="Alkaline_phosphatase"/>
</dbReference>
<keyword evidence="4" id="KW-0378">Hydrolase</keyword>
<evidence type="ECO:0000256" key="6">
    <source>
        <dbReference type="ARBA" id="ARBA00022842"/>
    </source>
</evidence>
<feature type="binding site" evidence="8">
    <location>
        <position position="317"/>
    </location>
    <ligand>
        <name>Zn(2+)</name>
        <dbReference type="ChEBI" id="CHEBI:29105"/>
        <label>2</label>
    </ligand>
</feature>
<evidence type="ECO:0000313" key="11">
    <source>
        <dbReference type="EMBL" id="SIS73968.1"/>
    </source>
</evidence>
<dbReference type="GO" id="GO:0004035">
    <property type="term" value="F:alkaline phosphatase activity"/>
    <property type="evidence" value="ECO:0007669"/>
    <property type="project" value="TreeGrafter"/>
</dbReference>
<dbReference type="Proteomes" id="UP000186795">
    <property type="component" value="Unassembled WGS sequence"/>
</dbReference>
<reference evidence="12" key="1">
    <citation type="submission" date="2017-01" db="EMBL/GenBank/DDBJ databases">
        <authorList>
            <person name="Varghese N."/>
            <person name="Submissions S."/>
        </authorList>
    </citation>
    <scope>NUCLEOTIDE SEQUENCE [LARGE SCALE GENOMIC DNA]</scope>
    <source>
        <strain evidence="12">DSM 45196</strain>
    </source>
</reference>
<feature type="binding site" evidence="8">
    <location>
        <position position="270"/>
    </location>
    <ligand>
        <name>Mg(2+)</name>
        <dbReference type="ChEBI" id="CHEBI:18420"/>
    </ligand>
</feature>
<evidence type="ECO:0000256" key="10">
    <source>
        <dbReference type="SAM" id="SignalP"/>
    </source>
</evidence>
<keyword evidence="12" id="KW-1185">Reference proteome</keyword>
<comment type="cofactor">
    <cofactor evidence="8">
        <name>Zn(2+)</name>
        <dbReference type="ChEBI" id="CHEBI:29105"/>
    </cofactor>
    <text evidence="8">Binds 2 Zn(2+) ions.</text>
</comment>
<dbReference type="PANTHER" id="PTHR11596:SF5">
    <property type="entry name" value="ALKALINE PHOSPHATASE"/>
    <property type="match status" value="1"/>
</dbReference>
<dbReference type="InterPro" id="IPR018299">
    <property type="entry name" value="Alkaline_phosphatase_AS"/>
</dbReference>
<dbReference type="PROSITE" id="PS00123">
    <property type="entry name" value="ALKALINE_PHOSPHATASE"/>
    <property type="match status" value="1"/>
</dbReference>
<dbReference type="AlphaFoldDB" id="A0A1N7LJE1"/>
<dbReference type="InterPro" id="IPR017850">
    <property type="entry name" value="Alkaline_phosphatase_core_sf"/>
</dbReference>